<dbReference type="SUPFAM" id="SSF51556">
    <property type="entry name" value="Metallo-dependent hydrolases"/>
    <property type="match status" value="1"/>
</dbReference>
<dbReference type="InterPro" id="IPR013108">
    <property type="entry name" value="Amidohydro_3"/>
</dbReference>
<feature type="domain" description="Amidohydrolase 3" evidence="1">
    <location>
        <begin position="48"/>
        <end position="494"/>
    </location>
</feature>
<proteinExistence type="predicted"/>
<dbReference type="Proteomes" id="UP000191040">
    <property type="component" value="Chromosome I"/>
</dbReference>
<dbReference type="GO" id="GO:0016810">
    <property type="term" value="F:hydrolase activity, acting on carbon-nitrogen (but not peptide) bonds"/>
    <property type="evidence" value="ECO:0007669"/>
    <property type="project" value="InterPro"/>
</dbReference>
<dbReference type="RefSeq" id="WP_197684357.1">
    <property type="nucleotide sequence ID" value="NZ_LT796768.1"/>
</dbReference>
<protein>
    <recommendedName>
        <fullName evidence="1">Amidohydrolase 3 domain-containing protein</fullName>
    </recommendedName>
</protein>
<dbReference type="STRING" id="1736691.SAMN06295964_0180"/>
<dbReference type="AlphaFoldDB" id="A0A1T4YN95"/>
<dbReference type="EMBL" id="LT796768">
    <property type="protein sequence ID" value="SKB03190.1"/>
    <property type="molecule type" value="Genomic_DNA"/>
</dbReference>
<dbReference type="SUPFAM" id="SSF51338">
    <property type="entry name" value="Composite domain of metallo-dependent hydrolases"/>
    <property type="match status" value="1"/>
</dbReference>
<dbReference type="PANTHER" id="PTHR22642:SF2">
    <property type="entry name" value="PROTEIN LONG AFTER FAR-RED 3"/>
    <property type="match status" value="1"/>
</dbReference>
<gene>
    <name evidence="2" type="ORF">SAMN06295964_0180</name>
</gene>
<evidence type="ECO:0000313" key="2">
    <source>
        <dbReference type="EMBL" id="SKB03190.1"/>
    </source>
</evidence>
<name>A0A1T4YN95_9ACTN</name>
<dbReference type="Gene3D" id="2.30.40.10">
    <property type="entry name" value="Urease, subunit C, domain 1"/>
    <property type="match status" value="1"/>
</dbReference>
<dbReference type="Pfam" id="PF07969">
    <property type="entry name" value="Amidohydro_3"/>
    <property type="match status" value="1"/>
</dbReference>
<dbReference type="PANTHER" id="PTHR22642">
    <property type="entry name" value="IMIDAZOLONEPROPIONASE"/>
    <property type="match status" value="1"/>
</dbReference>
<sequence length="501" mass="53149">MSVSPLFLRHVRVVPVRAPAPAGPTSLRVANGTVVAVGADLRPEPGDRVVEADGRWAIPGLWDQHVHFTQWAQTRTRLDVSPAQDPSEAVEIIRRHLPSVAEGDWLFAFGFRLADWRREPTVAELDAVTGGRPVVVTSGDAHTGWLNSAALTALGAPLTDRPLTEAPWFALMADVVQRNAAQDGGQSVADAMAAASSRGVVGVVDFEWAEPLSTWRERLEQGLDALWVRSAVYPEYLDDMIATGLRTGSSVTPGGPVTVGPLKIISDGSLNTRTAYCHEPYGGGSDRGVQNHDRADLIELLTRARSAGFRAAVHAIGDAAAHEALAAFRATGAAGSIEHAQLLTRGDIAQLAELGVRASVQPAHLLDDRDVTERLWADRADRCFPWRGLLDAGVDLVFGSDAPVAPLDPWIAMAAAVHRSADERSPWNPAEAISAGEALAASVDGADTLAVGQRGDLVLLDRDPLEPRGGSGAVAAHLRAVQVEATMRAGRLTYAAASLRP</sequence>
<evidence type="ECO:0000259" key="1">
    <source>
        <dbReference type="Pfam" id="PF07969"/>
    </source>
</evidence>
<reference evidence="3" key="1">
    <citation type="submission" date="2017-02" db="EMBL/GenBank/DDBJ databases">
        <authorList>
            <person name="Varghese N."/>
            <person name="Submissions S."/>
        </authorList>
    </citation>
    <scope>NUCLEOTIDE SEQUENCE [LARGE SCALE GENOMIC DNA]</scope>
    <source>
        <strain evidence="3">9H-4</strain>
    </source>
</reference>
<accession>A0A1T4YN95</accession>
<dbReference type="InterPro" id="IPR011059">
    <property type="entry name" value="Metal-dep_hydrolase_composite"/>
</dbReference>
<dbReference type="Gene3D" id="3.10.310.70">
    <property type="match status" value="1"/>
</dbReference>
<dbReference type="Gene3D" id="3.20.20.140">
    <property type="entry name" value="Metal-dependent hydrolases"/>
    <property type="match status" value="1"/>
</dbReference>
<evidence type="ECO:0000313" key="3">
    <source>
        <dbReference type="Proteomes" id="UP000191040"/>
    </source>
</evidence>
<keyword evidence="3" id="KW-1185">Reference proteome</keyword>
<dbReference type="InterPro" id="IPR032466">
    <property type="entry name" value="Metal_Hydrolase"/>
</dbReference>
<organism evidence="2 3">
    <name type="scientific">Aeromicrobium choanae</name>
    <dbReference type="NCBI Taxonomy" id="1736691"/>
    <lineage>
        <taxon>Bacteria</taxon>
        <taxon>Bacillati</taxon>
        <taxon>Actinomycetota</taxon>
        <taxon>Actinomycetes</taxon>
        <taxon>Propionibacteriales</taxon>
        <taxon>Nocardioidaceae</taxon>
        <taxon>Aeromicrobium</taxon>
    </lineage>
</organism>